<dbReference type="EMBL" id="CAFABK010000129">
    <property type="protein sequence ID" value="CAB4835314.1"/>
    <property type="molecule type" value="Genomic_DNA"/>
</dbReference>
<evidence type="ECO:0000313" key="1">
    <source>
        <dbReference type="EMBL" id="CAB4835314.1"/>
    </source>
</evidence>
<reference evidence="1" key="1">
    <citation type="submission" date="2020-05" db="EMBL/GenBank/DDBJ databases">
        <authorList>
            <person name="Chiriac C."/>
            <person name="Salcher M."/>
            <person name="Ghai R."/>
            <person name="Kavagutti S V."/>
        </authorList>
    </citation>
    <scope>NUCLEOTIDE SEQUENCE</scope>
</reference>
<accession>A0A6J7AQW6</accession>
<name>A0A6J7AQW6_9ZZZZ</name>
<dbReference type="AlphaFoldDB" id="A0A6J7AQW6"/>
<proteinExistence type="predicted"/>
<organism evidence="1">
    <name type="scientific">freshwater metagenome</name>
    <dbReference type="NCBI Taxonomy" id="449393"/>
    <lineage>
        <taxon>unclassified sequences</taxon>
        <taxon>metagenomes</taxon>
        <taxon>ecological metagenomes</taxon>
    </lineage>
</organism>
<protein>
    <submittedName>
        <fullName evidence="1">Unannotated protein</fullName>
    </submittedName>
</protein>
<sequence>MTNNGRPVAEIGPASQDPFEGIWVQRALPGARFAALNPVQIESEESALEALLLMRGDR</sequence>
<gene>
    <name evidence="1" type="ORF">UFOPK3204_01726</name>
</gene>